<sequence>MATSPLLSGPLLSLLPPSTFALCLPATLACECGTQTHPAGNGINETHKSLHPTHAKGVHAHGVVQDKEQNGTRAAWLHAPDYQALSGERSDVSPLWTGERVNRRKTWTTGTRKWVCLLVCPPTPLIVCVI</sequence>
<comment type="caution">
    <text evidence="2">The sequence shown here is derived from an EMBL/GenBank/DDBJ whole genome shotgun (WGS) entry which is preliminary data.</text>
</comment>
<dbReference type="Proteomes" id="UP001201163">
    <property type="component" value="Unassembled WGS sequence"/>
</dbReference>
<evidence type="ECO:0000313" key="2">
    <source>
        <dbReference type="EMBL" id="KAH8996285.1"/>
    </source>
</evidence>
<feature type="chain" id="PRO_5042039158" description="Secreted protein" evidence="1">
    <location>
        <begin position="22"/>
        <end position="130"/>
    </location>
</feature>
<keyword evidence="1" id="KW-0732">Signal</keyword>
<dbReference type="EMBL" id="JAKELL010000009">
    <property type="protein sequence ID" value="KAH8996285.1"/>
    <property type="molecule type" value="Genomic_DNA"/>
</dbReference>
<organism evidence="2 3">
    <name type="scientific">Lactarius akahatsu</name>
    <dbReference type="NCBI Taxonomy" id="416441"/>
    <lineage>
        <taxon>Eukaryota</taxon>
        <taxon>Fungi</taxon>
        <taxon>Dikarya</taxon>
        <taxon>Basidiomycota</taxon>
        <taxon>Agaricomycotina</taxon>
        <taxon>Agaricomycetes</taxon>
        <taxon>Russulales</taxon>
        <taxon>Russulaceae</taxon>
        <taxon>Lactarius</taxon>
    </lineage>
</organism>
<evidence type="ECO:0008006" key="4">
    <source>
        <dbReference type="Google" id="ProtNLM"/>
    </source>
</evidence>
<protein>
    <recommendedName>
        <fullName evidence="4">Secreted protein</fullName>
    </recommendedName>
</protein>
<feature type="signal peptide" evidence="1">
    <location>
        <begin position="1"/>
        <end position="21"/>
    </location>
</feature>
<gene>
    <name evidence="2" type="ORF">EDB92DRAFT_1814297</name>
</gene>
<name>A0AAD4QFY6_9AGAM</name>
<evidence type="ECO:0000256" key="1">
    <source>
        <dbReference type="SAM" id="SignalP"/>
    </source>
</evidence>
<dbReference type="AlphaFoldDB" id="A0AAD4QFY6"/>
<reference evidence="2" key="1">
    <citation type="submission" date="2022-01" db="EMBL/GenBank/DDBJ databases">
        <title>Comparative genomics reveals a dynamic genome evolution in the ectomycorrhizal milk-cap (Lactarius) mushrooms.</title>
        <authorList>
            <consortium name="DOE Joint Genome Institute"/>
            <person name="Lebreton A."/>
            <person name="Tang N."/>
            <person name="Kuo A."/>
            <person name="LaButti K."/>
            <person name="Drula E."/>
            <person name="Barry K."/>
            <person name="Clum A."/>
            <person name="Lipzen A."/>
            <person name="Mousain D."/>
            <person name="Ng V."/>
            <person name="Wang R."/>
            <person name="Wang X."/>
            <person name="Dai Y."/>
            <person name="Henrissat B."/>
            <person name="Grigoriev I.V."/>
            <person name="Guerin-Laguette A."/>
            <person name="Yu F."/>
            <person name="Martin F.M."/>
        </authorList>
    </citation>
    <scope>NUCLEOTIDE SEQUENCE</scope>
    <source>
        <strain evidence="2">QP</strain>
    </source>
</reference>
<accession>A0AAD4QFY6</accession>
<proteinExistence type="predicted"/>
<keyword evidence="3" id="KW-1185">Reference proteome</keyword>
<evidence type="ECO:0000313" key="3">
    <source>
        <dbReference type="Proteomes" id="UP001201163"/>
    </source>
</evidence>